<dbReference type="EMBL" id="JXTB01000057">
    <property type="protein sequence ID" value="PON69203.1"/>
    <property type="molecule type" value="Genomic_DNA"/>
</dbReference>
<reference evidence="2" key="1">
    <citation type="submission" date="2016-06" db="EMBL/GenBank/DDBJ databases">
        <title>Parallel loss of symbiosis genes in relatives of nitrogen-fixing non-legume Parasponia.</title>
        <authorList>
            <person name="Van Velzen R."/>
            <person name="Holmer R."/>
            <person name="Bu F."/>
            <person name="Rutten L."/>
            <person name="Van Zeijl A."/>
            <person name="Liu W."/>
            <person name="Santuari L."/>
            <person name="Cao Q."/>
            <person name="Sharma T."/>
            <person name="Shen D."/>
            <person name="Roswanjaya Y."/>
            <person name="Wardhani T."/>
            <person name="Kalhor M.S."/>
            <person name="Jansen J."/>
            <person name="Van den Hoogen J."/>
            <person name="Gungor B."/>
            <person name="Hartog M."/>
            <person name="Hontelez J."/>
            <person name="Verver J."/>
            <person name="Yang W.-C."/>
            <person name="Schijlen E."/>
            <person name="Repin R."/>
            <person name="Schilthuizen M."/>
            <person name="Schranz E."/>
            <person name="Heidstra R."/>
            <person name="Miyata K."/>
            <person name="Fedorova E."/>
            <person name="Kohlen W."/>
            <person name="Bisseling T."/>
            <person name="Smit S."/>
            <person name="Geurts R."/>
        </authorList>
    </citation>
    <scope>NUCLEOTIDE SEQUENCE [LARGE SCALE GENOMIC DNA]</scope>
    <source>
        <strain evidence="2">cv. WU1-14</strain>
    </source>
</reference>
<name>A0A2P5D7C5_PARAD</name>
<comment type="caution">
    <text evidence="1">The sequence shown here is derived from an EMBL/GenBank/DDBJ whole genome shotgun (WGS) entry which is preliminary data.</text>
</comment>
<accession>A0A2P5D7C5</accession>
<organism evidence="1 2">
    <name type="scientific">Parasponia andersonii</name>
    <name type="common">Sponia andersonii</name>
    <dbReference type="NCBI Taxonomy" id="3476"/>
    <lineage>
        <taxon>Eukaryota</taxon>
        <taxon>Viridiplantae</taxon>
        <taxon>Streptophyta</taxon>
        <taxon>Embryophyta</taxon>
        <taxon>Tracheophyta</taxon>
        <taxon>Spermatophyta</taxon>
        <taxon>Magnoliopsida</taxon>
        <taxon>eudicotyledons</taxon>
        <taxon>Gunneridae</taxon>
        <taxon>Pentapetalae</taxon>
        <taxon>rosids</taxon>
        <taxon>fabids</taxon>
        <taxon>Rosales</taxon>
        <taxon>Cannabaceae</taxon>
        <taxon>Parasponia</taxon>
    </lineage>
</organism>
<keyword evidence="2" id="KW-1185">Reference proteome</keyword>
<sequence>SLPKMYLKLYEFDEKYLDQRRKLEALSLRSRMSSKLNPLEMYFLTYSKNSEDRFC</sequence>
<evidence type="ECO:0000313" key="1">
    <source>
        <dbReference type="EMBL" id="PON69203.1"/>
    </source>
</evidence>
<protein>
    <submittedName>
        <fullName evidence="1">Uncharacterized protein</fullName>
    </submittedName>
</protein>
<proteinExistence type="predicted"/>
<gene>
    <name evidence="1" type="ORF">PanWU01x14_089260</name>
</gene>
<dbReference type="Proteomes" id="UP000237105">
    <property type="component" value="Unassembled WGS sequence"/>
</dbReference>
<dbReference type="AlphaFoldDB" id="A0A2P5D7C5"/>
<feature type="non-terminal residue" evidence="1">
    <location>
        <position position="1"/>
    </location>
</feature>
<evidence type="ECO:0000313" key="2">
    <source>
        <dbReference type="Proteomes" id="UP000237105"/>
    </source>
</evidence>